<dbReference type="EMBL" id="QFFM01000050">
    <property type="protein sequence ID" value="PWG61793.1"/>
    <property type="molecule type" value="Genomic_DNA"/>
</dbReference>
<reference evidence="1 2" key="1">
    <citation type="journal article" date="2018" name="Int. J. Syst. Evol. Microbiol.">
        <title>Bifidobacterium callitrichidarum sp. nov. from the faeces of the emperor tamarin (Saguinus imperator).</title>
        <authorList>
            <person name="Modesto M."/>
            <person name="Michelini S."/>
            <person name="Sansosti M.C."/>
            <person name="De Filippo C."/>
            <person name="Cavalieri D."/>
            <person name="Qvirist L."/>
            <person name="Andlid T."/>
            <person name="Spiezio C."/>
            <person name="Sandri C."/>
            <person name="Pascarelli S."/>
            <person name="Sgorbati B."/>
            <person name="Mattarelli P."/>
        </authorList>
    </citation>
    <scope>NUCLEOTIDE SEQUENCE [LARGE SCALE GENOMIC DNA]</scope>
    <source>
        <strain evidence="1 2">TRI 5</strain>
    </source>
</reference>
<dbReference type="AlphaFoldDB" id="A0A2U2MYB8"/>
<evidence type="ECO:0000313" key="1">
    <source>
        <dbReference type="EMBL" id="PWG61793.1"/>
    </source>
</evidence>
<comment type="caution">
    <text evidence="1">The sequence shown here is derived from an EMBL/GenBank/DDBJ whole genome shotgun (WGS) entry which is preliminary data.</text>
</comment>
<keyword evidence="2" id="KW-1185">Reference proteome</keyword>
<accession>A0A2U2MYB8</accession>
<proteinExistence type="predicted"/>
<name>A0A2U2MYB8_9BIFI</name>
<organism evidence="1 2">
    <name type="scientific">Bifidobacterium callitrichidarum</name>
    <dbReference type="NCBI Taxonomy" id="2052941"/>
    <lineage>
        <taxon>Bacteria</taxon>
        <taxon>Bacillati</taxon>
        <taxon>Actinomycetota</taxon>
        <taxon>Actinomycetes</taxon>
        <taxon>Bifidobacteriales</taxon>
        <taxon>Bifidobacteriaceae</taxon>
        <taxon>Bifidobacterium</taxon>
    </lineage>
</organism>
<protein>
    <submittedName>
        <fullName evidence="1">Uncharacterized protein</fullName>
    </submittedName>
</protein>
<gene>
    <name evidence="1" type="ORF">DF196_13025</name>
</gene>
<dbReference type="Proteomes" id="UP000245876">
    <property type="component" value="Unassembled WGS sequence"/>
</dbReference>
<sequence>MRFVRSCAVSCGKDAVHREFTSVRQPAMGGCRTSVIRMDGMLALVRAGSVGMRGTRASNERGASFENERVIRSGASPVVSVKS</sequence>
<evidence type="ECO:0000313" key="2">
    <source>
        <dbReference type="Proteomes" id="UP000245876"/>
    </source>
</evidence>